<dbReference type="RefSeq" id="WP_026812051.1">
    <property type="nucleotide sequence ID" value="NZ_BMWP01000005.1"/>
</dbReference>
<keyword evidence="5" id="KW-0998">Cell outer membrane</keyword>
<evidence type="ECO:0000256" key="5">
    <source>
        <dbReference type="ARBA" id="ARBA00023237"/>
    </source>
</evidence>
<evidence type="ECO:0000313" key="9">
    <source>
        <dbReference type="Proteomes" id="UP000634668"/>
    </source>
</evidence>
<dbReference type="GO" id="GO:0009279">
    <property type="term" value="C:cell outer membrane"/>
    <property type="evidence" value="ECO:0007669"/>
    <property type="project" value="UniProtKB-SubCell"/>
</dbReference>
<dbReference type="Gene3D" id="1.25.40.390">
    <property type="match status" value="1"/>
</dbReference>
<reference evidence="8" key="2">
    <citation type="submission" date="2020-09" db="EMBL/GenBank/DDBJ databases">
        <authorList>
            <person name="Sun Q."/>
            <person name="Kim S."/>
        </authorList>
    </citation>
    <scope>NUCLEOTIDE SEQUENCE</scope>
    <source>
        <strain evidence="8">KCTC 12113</strain>
    </source>
</reference>
<accession>A0A918IRL4</accession>
<proteinExistence type="inferred from homology"/>
<gene>
    <name evidence="8" type="ORF">GCM10007383_10900</name>
</gene>
<evidence type="ECO:0000256" key="4">
    <source>
        <dbReference type="ARBA" id="ARBA00023136"/>
    </source>
</evidence>
<protein>
    <submittedName>
        <fullName evidence="8">Membrane protein</fullName>
    </submittedName>
</protein>
<sequence length="493" mass="54669">MKSKLYITILATGLLTLGCSDDYLETKPTEFISTEQINDASELNPDVLEASLRGIYATMYQTGSGGTDLDHDDFGHKGYDIYGDMLSSDMVLAGTTYGWYSSVADMTSTVDYTNNNNYKVWRFYYRIILSANIVIEGLGGNDAELETATEKQTMGQAKASRAFAYFYLANYFSKGFEPSEPILPIHIDIEAPNQPLSSAEEVYKIVIDDLGNAINLLEGFSRSAKHEINQDVARGLLAYAYAATGQDAEAAILANKVITGGNFSLMTKEEVTGGFNDVNTNGWMWGVDITLDNDLDLVSWWGQIDLFTYSYAWAGDPKVIDVDLYNAIPDNDVRKDQFEDQDGTENNNVLYPTGKFYAPEREIGGQRSVTTDYVYMRVAEMYLLHAETAAKSGDEPAAKASLKALLEERLESASDAAYVDQLAGQDLLDEIYLQTRIELWGEGKSYLAMKRNKATITRGANHLSAVGEPIPYNDSRLTFEIPQSEIQNNPNIN</sequence>
<dbReference type="InterPro" id="IPR011990">
    <property type="entry name" value="TPR-like_helical_dom_sf"/>
</dbReference>
<keyword evidence="3" id="KW-0732">Signal</keyword>
<keyword evidence="4" id="KW-0472">Membrane</keyword>
<dbReference type="Pfam" id="PF14322">
    <property type="entry name" value="SusD-like_3"/>
    <property type="match status" value="1"/>
</dbReference>
<evidence type="ECO:0000259" key="6">
    <source>
        <dbReference type="Pfam" id="PF07980"/>
    </source>
</evidence>
<dbReference type="SUPFAM" id="SSF48452">
    <property type="entry name" value="TPR-like"/>
    <property type="match status" value="1"/>
</dbReference>
<comment type="similarity">
    <text evidence="2">Belongs to the SusD family.</text>
</comment>
<name>A0A918IRL4_9FLAO</name>
<dbReference type="Proteomes" id="UP000634668">
    <property type="component" value="Unassembled WGS sequence"/>
</dbReference>
<comment type="subcellular location">
    <subcellularLocation>
        <location evidence="1">Cell outer membrane</location>
    </subcellularLocation>
</comment>
<evidence type="ECO:0000256" key="2">
    <source>
        <dbReference type="ARBA" id="ARBA00006275"/>
    </source>
</evidence>
<evidence type="ECO:0000259" key="7">
    <source>
        <dbReference type="Pfam" id="PF14322"/>
    </source>
</evidence>
<feature type="domain" description="RagB/SusD" evidence="6">
    <location>
        <begin position="335"/>
        <end position="492"/>
    </location>
</feature>
<organism evidence="8 9">
    <name type="scientific">Arenibacter certesii</name>
    <dbReference type="NCBI Taxonomy" id="228955"/>
    <lineage>
        <taxon>Bacteria</taxon>
        <taxon>Pseudomonadati</taxon>
        <taxon>Bacteroidota</taxon>
        <taxon>Flavobacteriia</taxon>
        <taxon>Flavobacteriales</taxon>
        <taxon>Flavobacteriaceae</taxon>
        <taxon>Arenibacter</taxon>
    </lineage>
</organism>
<evidence type="ECO:0000256" key="1">
    <source>
        <dbReference type="ARBA" id="ARBA00004442"/>
    </source>
</evidence>
<dbReference type="EMBL" id="BMWP01000005">
    <property type="protein sequence ID" value="GGW27353.1"/>
    <property type="molecule type" value="Genomic_DNA"/>
</dbReference>
<evidence type="ECO:0000256" key="3">
    <source>
        <dbReference type="ARBA" id="ARBA00022729"/>
    </source>
</evidence>
<dbReference type="InterPro" id="IPR012944">
    <property type="entry name" value="SusD_RagB_dom"/>
</dbReference>
<feature type="domain" description="SusD-like N-terminal" evidence="7">
    <location>
        <begin position="103"/>
        <end position="238"/>
    </location>
</feature>
<dbReference type="AlphaFoldDB" id="A0A918IRL4"/>
<evidence type="ECO:0000313" key="8">
    <source>
        <dbReference type="EMBL" id="GGW27353.1"/>
    </source>
</evidence>
<dbReference type="PROSITE" id="PS51257">
    <property type="entry name" value="PROKAR_LIPOPROTEIN"/>
    <property type="match status" value="1"/>
</dbReference>
<dbReference type="Pfam" id="PF07980">
    <property type="entry name" value="SusD_RagB"/>
    <property type="match status" value="1"/>
</dbReference>
<keyword evidence="9" id="KW-1185">Reference proteome</keyword>
<dbReference type="InterPro" id="IPR033985">
    <property type="entry name" value="SusD-like_N"/>
</dbReference>
<comment type="caution">
    <text evidence="8">The sequence shown here is derived from an EMBL/GenBank/DDBJ whole genome shotgun (WGS) entry which is preliminary data.</text>
</comment>
<reference evidence="8" key="1">
    <citation type="journal article" date="2014" name="Int. J. Syst. Evol. Microbiol.">
        <title>Complete genome sequence of Corynebacterium casei LMG S-19264T (=DSM 44701T), isolated from a smear-ripened cheese.</title>
        <authorList>
            <consortium name="US DOE Joint Genome Institute (JGI-PGF)"/>
            <person name="Walter F."/>
            <person name="Albersmeier A."/>
            <person name="Kalinowski J."/>
            <person name="Ruckert C."/>
        </authorList>
    </citation>
    <scope>NUCLEOTIDE SEQUENCE</scope>
    <source>
        <strain evidence="8">KCTC 12113</strain>
    </source>
</reference>